<evidence type="ECO:0000313" key="2">
    <source>
        <dbReference type="EMBL" id="GEB84487.1"/>
    </source>
</evidence>
<protein>
    <submittedName>
        <fullName evidence="2">Uncharacterized protein</fullName>
    </submittedName>
</protein>
<accession>A0A4Y3TTS2</accession>
<proteinExistence type="predicted"/>
<keyword evidence="1" id="KW-0732">Signal</keyword>
<keyword evidence="3" id="KW-1185">Reference proteome</keyword>
<comment type="caution">
    <text evidence="2">The sequence shown here is derived from an EMBL/GenBank/DDBJ whole genome shotgun (WGS) entry which is preliminary data.</text>
</comment>
<dbReference type="Proteomes" id="UP000317730">
    <property type="component" value="Unassembled WGS sequence"/>
</dbReference>
<evidence type="ECO:0000256" key="1">
    <source>
        <dbReference type="SAM" id="SignalP"/>
    </source>
</evidence>
<evidence type="ECO:0000313" key="3">
    <source>
        <dbReference type="Proteomes" id="UP000317730"/>
    </source>
</evidence>
<feature type="chain" id="PRO_5021425552" evidence="1">
    <location>
        <begin position="25"/>
        <end position="61"/>
    </location>
</feature>
<feature type="signal peptide" evidence="1">
    <location>
        <begin position="1"/>
        <end position="24"/>
    </location>
</feature>
<sequence>MSLLRLCKQAKLLLVRLHTMVALCGVPAEIYCNSEEYGRRYDSANYATNKAAYLHVFQSWL</sequence>
<dbReference type="EMBL" id="BJMV01000001">
    <property type="protein sequence ID" value="GEB84487.1"/>
    <property type="molecule type" value="Genomic_DNA"/>
</dbReference>
<reference evidence="2 3" key="1">
    <citation type="submission" date="2019-06" db="EMBL/GenBank/DDBJ databases">
        <title>Whole genome shotgun sequence of Acetobacter peroxydans NBRC 13755.</title>
        <authorList>
            <person name="Hosoyama A."/>
            <person name="Uohara A."/>
            <person name="Ohji S."/>
            <person name="Ichikawa N."/>
        </authorList>
    </citation>
    <scope>NUCLEOTIDE SEQUENCE [LARGE SCALE GENOMIC DNA]</scope>
    <source>
        <strain evidence="2 3">NBRC 13755</strain>
    </source>
</reference>
<gene>
    <name evidence="2" type="ORF">APE01nite_02840</name>
</gene>
<organism evidence="2 3">
    <name type="scientific">Acetobacter peroxydans</name>
    <dbReference type="NCBI Taxonomy" id="104098"/>
    <lineage>
        <taxon>Bacteria</taxon>
        <taxon>Pseudomonadati</taxon>
        <taxon>Pseudomonadota</taxon>
        <taxon>Alphaproteobacteria</taxon>
        <taxon>Acetobacterales</taxon>
        <taxon>Acetobacteraceae</taxon>
        <taxon>Acetobacter</taxon>
    </lineage>
</organism>
<dbReference type="AlphaFoldDB" id="A0A4Y3TTS2"/>
<name>A0A4Y3TTS2_9PROT</name>